<dbReference type="NCBIfam" id="TIGR00116">
    <property type="entry name" value="tsf"/>
    <property type="match status" value="1"/>
</dbReference>
<dbReference type="FunFam" id="1.10.286.20:FF:000001">
    <property type="entry name" value="Elongation factor Ts"/>
    <property type="match status" value="1"/>
</dbReference>
<dbReference type="Pfam" id="PF00889">
    <property type="entry name" value="EF_TS"/>
    <property type="match status" value="1"/>
</dbReference>
<comment type="function">
    <text evidence="6">Associates with the EF-Tu.GDP complex and induces the exchange of GDP to GTP. It remains bound to the aminoacyl-tRNA.EF-Tu.GTP complex up to the GTP hydrolysis stage on the ribosome.</text>
</comment>
<comment type="similarity">
    <text evidence="1 6">Belongs to the EF-Ts family.</text>
</comment>
<dbReference type="OrthoDB" id="9808348at2"/>
<dbReference type="InterPro" id="IPR009060">
    <property type="entry name" value="UBA-like_sf"/>
</dbReference>
<dbReference type="InterPro" id="IPR036402">
    <property type="entry name" value="EF-Ts_dimer_sf"/>
</dbReference>
<dbReference type="GO" id="GO:0003746">
    <property type="term" value="F:translation elongation factor activity"/>
    <property type="evidence" value="ECO:0007669"/>
    <property type="project" value="UniProtKB-UniRule"/>
</dbReference>
<evidence type="ECO:0000313" key="9">
    <source>
        <dbReference type="Proteomes" id="UP000191980"/>
    </source>
</evidence>
<evidence type="ECO:0000256" key="5">
    <source>
        <dbReference type="ARBA" id="ARBA00022917"/>
    </source>
</evidence>
<dbReference type="SUPFAM" id="SSF46934">
    <property type="entry name" value="UBA-like"/>
    <property type="match status" value="1"/>
</dbReference>
<dbReference type="EMBL" id="LPUF01000001">
    <property type="protein sequence ID" value="OQK16913.1"/>
    <property type="molecule type" value="Genomic_DNA"/>
</dbReference>
<keyword evidence="3 6" id="KW-0963">Cytoplasm</keyword>
<keyword evidence="5 6" id="KW-0648">Protein biosynthesis</keyword>
<evidence type="ECO:0000256" key="6">
    <source>
        <dbReference type="HAMAP-Rule" id="MF_00050"/>
    </source>
</evidence>
<sequence length="292" mass="31374">MSVTAAMVKELRERTGSGMMECRRALVEANADMELAIENMRKAGLAKADKKSNRIAAEGRITVAQSPDTKHAVIIDVNCETDFVAKGDTFKEFANAIAEAILAADVNTVEEAYELKLANGKTIDEARRGLISTLGENITLRRFQKVATEGGTGFYLHGEKIGVLVELATADTELAKDVAMHIAASKPMCIAETDVPAETVEKEKAIFVAQAEESGKPAAIIEKMIGGRIKKFLAEVTLEGQAFIKDDKVTVAQLVGGKGNKVLSFIHFQVGEGIEKEEGDFAAEVMAQVRGS</sequence>
<comment type="subcellular location">
    <subcellularLocation>
        <location evidence="6">Cytoplasm</location>
    </subcellularLocation>
</comment>
<dbReference type="Gene3D" id="3.30.479.20">
    <property type="entry name" value="Elongation factor Ts, dimerisation domain"/>
    <property type="match status" value="2"/>
</dbReference>
<name>A0A1V8M699_9GAMM</name>
<dbReference type="PANTHER" id="PTHR11741:SF0">
    <property type="entry name" value="ELONGATION FACTOR TS, MITOCHONDRIAL"/>
    <property type="match status" value="1"/>
</dbReference>
<feature type="region of interest" description="Involved in Mg(2+) ion dislocation from EF-Tu" evidence="6">
    <location>
        <begin position="81"/>
        <end position="84"/>
    </location>
</feature>
<comment type="caution">
    <text evidence="8">The sequence shown here is derived from an EMBL/GenBank/DDBJ whole genome shotgun (WGS) entry which is preliminary data.</text>
</comment>
<dbReference type="HAMAP" id="MF_00050">
    <property type="entry name" value="EF_Ts"/>
    <property type="match status" value="1"/>
</dbReference>
<dbReference type="STRING" id="1420851.AU255_03140"/>
<dbReference type="RefSeq" id="WP_080521528.1">
    <property type="nucleotide sequence ID" value="NZ_LPUF01000001.1"/>
</dbReference>
<dbReference type="InterPro" id="IPR014039">
    <property type="entry name" value="Transl_elong_EFTs/EF1B_dimer"/>
</dbReference>
<gene>
    <name evidence="6" type="primary">tsf</name>
    <name evidence="8" type="ORF">AU255_03140</name>
</gene>
<accession>A0A1V8M699</accession>
<reference evidence="8 9" key="1">
    <citation type="submission" date="2015-12" db="EMBL/GenBank/DDBJ databases">
        <authorList>
            <person name="Shamseldin A."/>
            <person name="Moawad H."/>
            <person name="Abd El-Rahim W.M."/>
            <person name="Sadowsky M.J."/>
        </authorList>
    </citation>
    <scope>NUCLEOTIDE SEQUENCE [LARGE SCALE GENOMIC DNA]</scope>
    <source>
        <strain evidence="8 9">WF1</strain>
    </source>
</reference>
<evidence type="ECO:0000256" key="3">
    <source>
        <dbReference type="ARBA" id="ARBA00022490"/>
    </source>
</evidence>
<evidence type="ECO:0000256" key="4">
    <source>
        <dbReference type="ARBA" id="ARBA00022768"/>
    </source>
</evidence>
<proteinExistence type="inferred from homology"/>
<dbReference type="InterPro" id="IPR001816">
    <property type="entry name" value="Transl_elong_EFTs/EF1B"/>
</dbReference>
<dbReference type="Gene3D" id="1.10.8.10">
    <property type="entry name" value="DNA helicase RuvA subunit, C-terminal domain"/>
    <property type="match status" value="1"/>
</dbReference>
<organism evidence="8 9">
    <name type="scientific">Methyloprofundus sedimenti</name>
    <dbReference type="NCBI Taxonomy" id="1420851"/>
    <lineage>
        <taxon>Bacteria</taxon>
        <taxon>Pseudomonadati</taxon>
        <taxon>Pseudomonadota</taxon>
        <taxon>Gammaproteobacteria</taxon>
        <taxon>Methylococcales</taxon>
        <taxon>Methylococcaceae</taxon>
        <taxon>Methyloprofundus</taxon>
    </lineage>
</organism>
<keyword evidence="4 6" id="KW-0251">Elongation factor</keyword>
<evidence type="ECO:0000256" key="2">
    <source>
        <dbReference type="ARBA" id="ARBA00016956"/>
    </source>
</evidence>
<dbReference type="SUPFAM" id="SSF54713">
    <property type="entry name" value="Elongation factor Ts (EF-Ts), dimerisation domain"/>
    <property type="match status" value="2"/>
</dbReference>
<dbReference type="GO" id="GO:0005737">
    <property type="term" value="C:cytoplasm"/>
    <property type="evidence" value="ECO:0007669"/>
    <property type="project" value="UniProtKB-SubCell"/>
</dbReference>
<dbReference type="Gene3D" id="1.10.286.20">
    <property type="match status" value="1"/>
</dbReference>
<protein>
    <recommendedName>
        <fullName evidence="2 6">Elongation factor Ts</fullName>
        <shortName evidence="6">EF-Ts</shortName>
    </recommendedName>
</protein>
<evidence type="ECO:0000259" key="7">
    <source>
        <dbReference type="Pfam" id="PF00889"/>
    </source>
</evidence>
<evidence type="ECO:0000256" key="1">
    <source>
        <dbReference type="ARBA" id="ARBA00005532"/>
    </source>
</evidence>
<keyword evidence="9" id="KW-1185">Reference proteome</keyword>
<dbReference type="CDD" id="cd14275">
    <property type="entry name" value="UBA_EF-Ts"/>
    <property type="match status" value="1"/>
</dbReference>
<evidence type="ECO:0000313" key="8">
    <source>
        <dbReference type="EMBL" id="OQK16913.1"/>
    </source>
</evidence>
<dbReference type="PANTHER" id="PTHR11741">
    <property type="entry name" value="ELONGATION FACTOR TS"/>
    <property type="match status" value="1"/>
</dbReference>
<dbReference type="Proteomes" id="UP000191980">
    <property type="component" value="Unassembled WGS sequence"/>
</dbReference>
<dbReference type="FunFam" id="1.10.8.10:FF:000001">
    <property type="entry name" value="Elongation factor Ts"/>
    <property type="match status" value="1"/>
</dbReference>
<feature type="domain" description="Translation elongation factor EFTs/EF1B dimerisation" evidence="7">
    <location>
        <begin position="72"/>
        <end position="272"/>
    </location>
</feature>
<dbReference type="AlphaFoldDB" id="A0A1V8M699"/>